<accession>A0A5C1AAA8</accession>
<proteinExistence type="predicted"/>
<organism evidence="3 4">
    <name type="scientific">Limnoglobus roseus</name>
    <dbReference type="NCBI Taxonomy" id="2598579"/>
    <lineage>
        <taxon>Bacteria</taxon>
        <taxon>Pseudomonadati</taxon>
        <taxon>Planctomycetota</taxon>
        <taxon>Planctomycetia</taxon>
        <taxon>Gemmatales</taxon>
        <taxon>Gemmataceae</taxon>
        <taxon>Limnoglobus</taxon>
    </lineage>
</organism>
<dbReference type="RefSeq" id="WP_149110903.1">
    <property type="nucleotide sequence ID" value="NZ_CP042425.1"/>
</dbReference>
<evidence type="ECO:0000313" key="4">
    <source>
        <dbReference type="Proteomes" id="UP000324974"/>
    </source>
</evidence>
<sequence length="872" mass="93242">MRRPLLAVAFLVASVALGQQPQNLLPQPRINSIFPVGAKAGTAVDVTTLGTDLDDATGLLFSHPGIKGELVAPPADPPMDAKKKDAPKMSKKAAPPTEAKFKISVAADVPPGAYDVRVVNKWGVSNPRLFVIGDKPEVNEKESNNDTGEAQKVELNSVVNGVVSNQVDVDYTAFTAKAGQRVLIHCAASSIDSKLKPLIEVFAPDGRRIANARNYQDADALADVTIPADGEYLVRLTEFAHQSGSADHFYRLTITTAPWIDAVFPPMVEPGKATSVTVYGRNLPGGKPVAGMMLDGRPIESITASVTPPIQAGQTQFRRRIDPPTGLQDSFEYRLPGSNAVPIYLAAGLITLEKATDNDKPETAEPLTVPCELAGMIEKRYDRDWYSFTAKKGDVFMVELFADRIGSAMDGFLTIRNAATKQDIASENTLDDDVEALHPTSFFSRNSDPVAFKFTAPADGTFLILVGSRDANVSYGPRSFYRLRISPAKPDFRAVVMPRNREAPATVTARPDGEVAFDVFVERTGGFTGPVIATAESLPPGVTAAPATIGTNQKWGTLVLSAADTLKDTETAIKVKVSATINGQTVARDARPATITWGLPNQQNVPTVARLDQTLVLATRGDKSPFRIKADLSAATVKVDGKDQKFTGPIVVKAGDKITVPVKVTWQDKEPRAGAVNVFMDATQQNMNQAAVSVNNGQPTPTPIAKDKTEGAIVVDVRNNAAPGTYAIPLRGETTVKFAKDPMGKDKKDVTVLAFAAPFEVKVIPTTLGRLSAQSPGNLKQGMTAEVTVRIDRQFDFDGPFVVKVQLPKEAVGVTVEDATIPAGASEAKVKLTAAKDAKIGGLNNVGVTAVAKWDGQYETKHESKFNLNVTK</sequence>
<evidence type="ECO:0000256" key="1">
    <source>
        <dbReference type="SAM" id="MobiDB-lite"/>
    </source>
</evidence>
<name>A0A5C1AAA8_9BACT</name>
<feature type="signal peptide" evidence="2">
    <location>
        <begin position="1"/>
        <end position="18"/>
    </location>
</feature>
<keyword evidence="4" id="KW-1185">Reference proteome</keyword>
<feature type="region of interest" description="Disordered" evidence="1">
    <location>
        <begin position="70"/>
        <end position="94"/>
    </location>
</feature>
<evidence type="ECO:0000313" key="3">
    <source>
        <dbReference type="EMBL" id="QEL16141.1"/>
    </source>
</evidence>
<gene>
    <name evidence="3" type="ORF">PX52LOC_03080</name>
</gene>
<dbReference type="Gene3D" id="2.60.120.380">
    <property type="match status" value="2"/>
</dbReference>
<evidence type="ECO:0000256" key="2">
    <source>
        <dbReference type="SAM" id="SignalP"/>
    </source>
</evidence>
<dbReference type="OrthoDB" id="237792at2"/>
<reference evidence="4" key="1">
    <citation type="submission" date="2019-08" db="EMBL/GenBank/DDBJ databases">
        <title>Limnoglobus roseus gen. nov., sp. nov., a novel freshwater planctomycete with a giant genome from the family Gemmataceae.</title>
        <authorList>
            <person name="Kulichevskaya I.S."/>
            <person name="Naumoff D.G."/>
            <person name="Miroshnikov K."/>
            <person name="Ivanova A."/>
            <person name="Philippov D.A."/>
            <person name="Hakobyan A."/>
            <person name="Rijpstra I.C."/>
            <person name="Sinninghe Damste J.S."/>
            <person name="Liesack W."/>
            <person name="Dedysh S.N."/>
        </authorList>
    </citation>
    <scope>NUCLEOTIDE SEQUENCE [LARGE SCALE GENOMIC DNA]</scope>
    <source>
        <strain evidence="4">PX52</strain>
    </source>
</reference>
<keyword evidence="2" id="KW-0732">Signal</keyword>
<dbReference type="Proteomes" id="UP000324974">
    <property type="component" value="Chromosome"/>
</dbReference>
<dbReference type="EMBL" id="CP042425">
    <property type="protein sequence ID" value="QEL16141.1"/>
    <property type="molecule type" value="Genomic_DNA"/>
</dbReference>
<dbReference type="KEGG" id="lrs:PX52LOC_03080"/>
<feature type="chain" id="PRO_5022737316" evidence="2">
    <location>
        <begin position="19"/>
        <end position="872"/>
    </location>
</feature>
<feature type="compositionally biased region" description="Basic and acidic residues" evidence="1">
    <location>
        <begin position="79"/>
        <end position="88"/>
    </location>
</feature>
<dbReference type="AlphaFoldDB" id="A0A5C1AAA8"/>
<protein>
    <submittedName>
        <fullName evidence="3">Peptidase</fullName>
    </submittedName>
</protein>